<evidence type="ECO:0000256" key="1">
    <source>
        <dbReference type="ARBA" id="ARBA00022571"/>
    </source>
</evidence>
<dbReference type="Proteomes" id="UP000285875">
    <property type="component" value="Chromosome"/>
</dbReference>
<proteinExistence type="inferred from homology"/>
<dbReference type="Pfam" id="PF01118">
    <property type="entry name" value="Semialdhyde_dh"/>
    <property type="match status" value="1"/>
</dbReference>
<keyword evidence="3 5" id="KW-0521">NADP</keyword>
<dbReference type="Pfam" id="PF22698">
    <property type="entry name" value="Semialdhyde_dhC_1"/>
    <property type="match status" value="1"/>
</dbReference>
<dbReference type="GO" id="GO:0051287">
    <property type="term" value="F:NAD binding"/>
    <property type="evidence" value="ECO:0007669"/>
    <property type="project" value="InterPro"/>
</dbReference>
<dbReference type="GO" id="GO:0070401">
    <property type="term" value="F:NADP+ binding"/>
    <property type="evidence" value="ECO:0007669"/>
    <property type="project" value="InterPro"/>
</dbReference>
<dbReference type="HAMAP" id="MF_00150">
    <property type="entry name" value="ArgC_type1"/>
    <property type="match status" value="1"/>
</dbReference>
<dbReference type="Gene3D" id="3.30.360.10">
    <property type="entry name" value="Dihydrodipicolinate Reductase, domain 2"/>
    <property type="match status" value="1"/>
</dbReference>
<dbReference type="InterPro" id="IPR058924">
    <property type="entry name" value="AGPR_dimerisation_dom"/>
</dbReference>
<reference evidence="8" key="1">
    <citation type="submission" date="2017-12" db="EMBL/GenBank/DDBJ databases">
        <title>Whole genome sequencing of Acidipropionibacterium jensenii strains JS279 and JS280.</title>
        <authorList>
            <person name="Deptula P."/>
            <person name="Laine P."/>
            <person name="Smolander O.-P."/>
            <person name="Paulin L."/>
            <person name="Auvinen P."/>
            <person name="Varmanen P."/>
        </authorList>
    </citation>
    <scope>NUCLEOTIDE SEQUENCE [LARGE SCALE GENOMIC DNA]</scope>
    <source>
        <strain evidence="8">JS280</strain>
    </source>
</reference>
<keyword evidence="2 5" id="KW-0028">Amino-acid biosynthesis</keyword>
<dbReference type="RefSeq" id="WP_097798689.1">
    <property type="nucleotide sequence ID" value="NZ_CP025570.1"/>
</dbReference>
<dbReference type="SUPFAM" id="SSF51735">
    <property type="entry name" value="NAD(P)-binding Rossmann-fold domains"/>
    <property type="match status" value="1"/>
</dbReference>
<comment type="function">
    <text evidence="5">Catalyzes the NADPH-dependent reduction of N-acetyl-5-glutamyl phosphate to yield N-acetyl-L-glutamate 5-semialdehyde.</text>
</comment>
<gene>
    <name evidence="5 7" type="primary">argC</name>
    <name evidence="7" type="ORF">C0Z10_05325</name>
</gene>
<dbReference type="InterPro" id="IPR036291">
    <property type="entry name" value="NAD(P)-bd_dom_sf"/>
</dbReference>
<organism evidence="7 8">
    <name type="scientific">Acidipropionibacterium jensenii</name>
    <dbReference type="NCBI Taxonomy" id="1749"/>
    <lineage>
        <taxon>Bacteria</taxon>
        <taxon>Bacillati</taxon>
        <taxon>Actinomycetota</taxon>
        <taxon>Actinomycetes</taxon>
        <taxon>Propionibacteriales</taxon>
        <taxon>Propionibacteriaceae</taxon>
        <taxon>Acidipropionibacterium</taxon>
    </lineage>
</organism>
<dbReference type="EMBL" id="CP025570">
    <property type="protein sequence ID" value="AZZ39263.1"/>
    <property type="molecule type" value="Genomic_DNA"/>
</dbReference>
<dbReference type="PANTHER" id="PTHR32338">
    <property type="entry name" value="N-ACETYL-GAMMA-GLUTAMYL-PHOSPHATE REDUCTASE, CHLOROPLASTIC-RELATED-RELATED"/>
    <property type="match status" value="1"/>
</dbReference>
<evidence type="ECO:0000256" key="4">
    <source>
        <dbReference type="ARBA" id="ARBA00023002"/>
    </source>
</evidence>
<dbReference type="EC" id="1.2.1.38" evidence="5"/>
<evidence type="ECO:0000256" key="5">
    <source>
        <dbReference type="HAMAP-Rule" id="MF_00150"/>
    </source>
</evidence>
<keyword evidence="4 5" id="KW-0560">Oxidoreductase</keyword>
<keyword evidence="5" id="KW-0963">Cytoplasm</keyword>
<dbReference type="GO" id="GO:0005737">
    <property type="term" value="C:cytoplasm"/>
    <property type="evidence" value="ECO:0007669"/>
    <property type="project" value="UniProtKB-SubCell"/>
</dbReference>
<evidence type="ECO:0000256" key="3">
    <source>
        <dbReference type="ARBA" id="ARBA00022857"/>
    </source>
</evidence>
<dbReference type="PANTHER" id="PTHR32338:SF10">
    <property type="entry name" value="N-ACETYL-GAMMA-GLUTAMYL-PHOSPHATE REDUCTASE, CHLOROPLASTIC-RELATED"/>
    <property type="match status" value="1"/>
</dbReference>
<feature type="domain" description="Semialdehyde dehydrogenase NAD-binding" evidence="6">
    <location>
        <begin position="9"/>
        <end position="146"/>
    </location>
</feature>
<accession>A0A3Q9UDP1</accession>
<dbReference type="NCBIfam" id="TIGR01850">
    <property type="entry name" value="argC"/>
    <property type="match status" value="1"/>
</dbReference>
<evidence type="ECO:0000256" key="2">
    <source>
        <dbReference type="ARBA" id="ARBA00022605"/>
    </source>
</evidence>
<evidence type="ECO:0000313" key="8">
    <source>
        <dbReference type="Proteomes" id="UP000285875"/>
    </source>
</evidence>
<comment type="catalytic activity">
    <reaction evidence="5">
        <text>N-acetyl-L-glutamate 5-semialdehyde + phosphate + NADP(+) = N-acetyl-L-glutamyl 5-phosphate + NADPH + H(+)</text>
        <dbReference type="Rhea" id="RHEA:21588"/>
        <dbReference type="ChEBI" id="CHEBI:15378"/>
        <dbReference type="ChEBI" id="CHEBI:29123"/>
        <dbReference type="ChEBI" id="CHEBI:43474"/>
        <dbReference type="ChEBI" id="CHEBI:57783"/>
        <dbReference type="ChEBI" id="CHEBI:57936"/>
        <dbReference type="ChEBI" id="CHEBI:58349"/>
        <dbReference type="EC" id="1.2.1.38"/>
    </reaction>
</comment>
<dbReference type="GO" id="GO:0003942">
    <property type="term" value="F:N-acetyl-gamma-glutamyl-phosphate reductase activity"/>
    <property type="evidence" value="ECO:0007669"/>
    <property type="project" value="UniProtKB-UniRule"/>
</dbReference>
<dbReference type="AlphaFoldDB" id="A0A3Q9UDP1"/>
<dbReference type="CDD" id="cd24148">
    <property type="entry name" value="AGPR_1_actinobacAGPR_like"/>
    <property type="match status" value="1"/>
</dbReference>
<name>A0A3Q9UDP1_9ACTN</name>
<comment type="similarity">
    <text evidence="5">Belongs to the NAGSA dehydrogenase family. Type 1 subfamily.</text>
</comment>
<comment type="pathway">
    <text evidence="5">Amino-acid biosynthesis; L-arginine biosynthesis; N(2)-acetyl-L-ornithine from L-glutamate: step 3/4.</text>
</comment>
<dbReference type="Gene3D" id="3.40.50.720">
    <property type="entry name" value="NAD(P)-binding Rossmann-like Domain"/>
    <property type="match status" value="1"/>
</dbReference>
<dbReference type="InterPro" id="IPR000534">
    <property type="entry name" value="Semialdehyde_DH_NAD-bd"/>
</dbReference>
<dbReference type="InterPro" id="IPR000706">
    <property type="entry name" value="AGPR_type-1"/>
</dbReference>
<dbReference type="GO" id="GO:0006526">
    <property type="term" value="P:L-arginine biosynthetic process"/>
    <property type="evidence" value="ECO:0007669"/>
    <property type="project" value="UniProtKB-UniRule"/>
</dbReference>
<dbReference type="KEGG" id="aji:C0Z10_05325"/>
<evidence type="ECO:0000259" key="6">
    <source>
        <dbReference type="SMART" id="SM00859"/>
    </source>
</evidence>
<feature type="active site" evidence="5">
    <location>
        <position position="167"/>
    </location>
</feature>
<dbReference type="SUPFAM" id="SSF55347">
    <property type="entry name" value="Glyceraldehyde-3-phosphate dehydrogenase-like, C-terminal domain"/>
    <property type="match status" value="1"/>
</dbReference>
<keyword evidence="1 5" id="KW-0055">Arginine biosynthesis</keyword>
<dbReference type="CDD" id="cd23934">
    <property type="entry name" value="AGPR_1_C"/>
    <property type="match status" value="1"/>
</dbReference>
<comment type="subcellular location">
    <subcellularLocation>
        <location evidence="5">Cytoplasm</location>
    </subcellularLocation>
</comment>
<dbReference type="SMART" id="SM00859">
    <property type="entry name" value="Semialdhyde_dh"/>
    <property type="match status" value="1"/>
</dbReference>
<dbReference type="UniPathway" id="UPA00068">
    <property type="reaction ID" value="UER00108"/>
</dbReference>
<evidence type="ECO:0000313" key="7">
    <source>
        <dbReference type="EMBL" id="AZZ39263.1"/>
    </source>
</evidence>
<protein>
    <recommendedName>
        <fullName evidence="5">N-acetyl-gamma-glutamyl-phosphate reductase</fullName>
        <shortName evidence="5">AGPR</shortName>
        <ecNumber evidence="5">1.2.1.38</ecNumber>
    </recommendedName>
    <alternativeName>
        <fullName evidence="5">N-acetyl-glutamate semialdehyde dehydrogenase</fullName>
        <shortName evidence="5">NAGSA dehydrogenase</shortName>
    </alternativeName>
</protein>
<dbReference type="InterPro" id="IPR050085">
    <property type="entry name" value="AGPR"/>
</dbReference>
<sequence>MRMTAKPFSVAVAGASGYAGSEAARLILAHPNMRLGALAAHSSAGQPVSSILPQLAGAPEVAETFSTMDPQMLAAHDAVVLGLPHGASATLAGQLIALNPDLVVVDAGADFRLESPSDWQRWYGGDHAGTWPYGLPELPLAPDSAHQSGHKQRDELVGRKHIAGPGCNASSVALGLAPVVAAGLIEPEGLSAVLPVGTSGAGRKAKADMIFAEVNGGAKPYSTGGAHRHIPEILQSLRRAGAPWQTSLTVTAVLVPMSRGILAVCTGRTSQSSLGAPGHPTAALLACLNDAYAEEPFITVLPAGQMASTHPVIGSNMVRISAVADPASGMSTVMVAIDNLVKGTAGAVVQCLNLALGLPETQGLPRVGLAP</sequence>